<dbReference type="Pfam" id="PF13715">
    <property type="entry name" value="CarbopepD_reg_2"/>
    <property type="match status" value="1"/>
</dbReference>
<keyword evidence="2" id="KW-0812">Transmembrane</keyword>
<keyword evidence="2" id="KW-0813">Transport</keyword>
<feature type="domain" description="TonB-dependent receptor plug" evidence="4">
    <location>
        <begin position="114"/>
        <end position="219"/>
    </location>
</feature>
<dbReference type="InterPro" id="IPR012910">
    <property type="entry name" value="Plug_dom"/>
</dbReference>
<dbReference type="PROSITE" id="PS01156">
    <property type="entry name" value="TONB_DEPENDENT_REC_2"/>
    <property type="match status" value="1"/>
</dbReference>
<keyword evidence="2" id="KW-1134">Transmembrane beta strand</keyword>
<name>A0ABQ1KZS5_9SPHI</name>
<evidence type="ECO:0000256" key="3">
    <source>
        <dbReference type="SAM" id="SignalP"/>
    </source>
</evidence>
<evidence type="ECO:0000313" key="6">
    <source>
        <dbReference type="Proteomes" id="UP000597338"/>
    </source>
</evidence>
<sequence length="1061" mass="118865">MKHFLIMAAFAFFGWQANAQTVVGGTIRDAADGHPLTGVTLKLKRAHLTLKSDSNGHFRMSLQRPDTLMVSYVGYTSQSVAVGPDQKDLTIMLDRSDNVLETVEISTGYYRLPKERATGSFVHIDNQLLNRSMGGNVLQRLEGIAPGVQFVNSGGTTAADIRVRGLSTIESDETPLIILDNFPYEGSLDNIDPDDIESITVLKDAAAASIWGARAGNGVMVITSKKAAQDGRVHISLNANTNITEKPDLLYSKSWLPSATVMEIEKKRYELGHYTFNERTPVPLYVEWLRAFDEGLISAPQLEEQERVMRNTDARRQAMDYLYRGGGFRQYTLNVSGGAERYGYEISGAYYNNLDNLVGNNSKRYNLGVRNRFKPYDGMEISVGIAYVGHQSVNNGVDYSSLSVPNVGISPYMRLMDENGNPLPVVKGIRFGYAEQAEANGLLDWLYRPVEERNLIDNTARSNELRLNSEWTAKLWKGFSASAIYQYVRGNEQSQFHYHKDSYFVRDLVNAFTQPNGNSIVPNNGILLTGNPAERFSHFGRTQVDYQATYHVQHSISALVGAEIRHSQQEVLPGTILYNYDDNYLTGSAQFNYNELYPTLPAGSPNRRLQGPSSVRRFLVNRDLSYYANASYVYANRYMLSGSLRWDGSNLFGVKANQKGVPLWSVGGGWELSREGFYPWAVWLPYVRLRATYGISGNVNKRVTHFPTVRYGTTPVGLTAAMITSVGNPSLQWERVSTANFALEWRSANNRLTGSVEKFTKQGSDLIGDEFMDPTTGITGSYKINYASIRTSGWDIQLNSRNTTGRVGWNTTLLMSWVDNEVTHYNGNETLATYRYLASSKPPVVHTSRDLVYALPWYGLSPENGYPIAYLDGQPTDDYRTYYNQLILDDLVSAGVTVPPFYGSLRNDLSYANLNIGVLLTWKSGYVFRRSSFYPGGEFTGNFHEDYFRRWAKPGDELHTDVPAYLPLEAIGSGNYMATVYSESEALITKGDHIRIQDVNLSYTLPKRITENLNMQSIRISAYARNLGILWKANKQGIDPDYVNALYGAPRSYSLGLNVTF</sequence>
<dbReference type="NCBIfam" id="TIGR04057">
    <property type="entry name" value="SusC_RagA_signa"/>
    <property type="match status" value="1"/>
</dbReference>
<dbReference type="SUPFAM" id="SSF56935">
    <property type="entry name" value="Porins"/>
    <property type="match status" value="1"/>
</dbReference>
<keyword evidence="6" id="KW-1185">Reference proteome</keyword>
<dbReference type="InterPro" id="IPR037066">
    <property type="entry name" value="Plug_dom_sf"/>
</dbReference>
<evidence type="ECO:0000259" key="4">
    <source>
        <dbReference type="Pfam" id="PF07715"/>
    </source>
</evidence>
<dbReference type="Pfam" id="PF07715">
    <property type="entry name" value="Plug"/>
    <property type="match status" value="1"/>
</dbReference>
<organism evidence="5 6">
    <name type="scientific">Parapedobacter defluvii</name>
    <dbReference type="NCBI Taxonomy" id="2045106"/>
    <lineage>
        <taxon>Bacteria</taxon>
        <taxon>Pseudomonadati</taxon>
        <taxon>Bacteroidota</taxon>
        <taxon>Sphingobacteriia</taxon>
        <taxon>Sphingobacteriales</taxon>
        <taxon>Sphingobacteriaceae</taxon>
        <taxon>Parapedobacter</taxon>
    </lineage>
</organism>
<dbReference type="Gene3D" id="2.60.40.1120">
    <property type="entry name" value="Carboxypeptidase-like, regulatory domain"/>
    <property type="match status" value="1"/>
</dbReference>
<comment type="similarity">
    <text evidence="2">Belongs to the TonB-dependent receptor family.</text>
</comment>
<dbReference type="SUPFAM" id="SSF49464">
    <property type="entry name" value="Carboxypeptidase regulatory domain-like"/>
    <property type="match status" value="1"/>
</dbReference>
<evidence type="ECO:0000256" key="2">
    <source>
        <dbReference type="PROSITE-ProRule" id="PRU01360"/>
    </source>
</evidence>
<dbReference type="RefSeq" id="WP_188746677.1">
    <property type="nucleotide sequence ID" value="NZ_BMIK01000001.1"/>
</dbReference>
<dbReference type="Gene3D" id="2.170.130.10">
    <property type="entry name" value="TonB-dependent receptor, plug domain"/>
    <property type="match status" value="1"/>
</dbReference>
<dbReference type="InterPro" id="IPR008969">
    <property type="entry name" value="CarboxyPept-like_regulatory"/>
</dbReference>
<gene>
    <name evidence="5" type="ORF">GCM10011386_03020</name>
</gene>
<dbReference type="InterPro" id="IPR023996">
    <property type="entry name" value="TonB-dep_OMP_SusC/RagA"/>
</dbReference>
<dbReference type="Proteomes" id="UP000597338">
    <property type="component" value="Unassembled WGS sequence"/>
</dbReference>
<protein>
    <submittedName>
        <fullName evidence="5">SusC/RagA family TonB-linked outer membrane protein</fullName>
    </submittedName>
</protein>
<accession>A0ABQ1KZS5</accession>
<dbReference type="PROSITE" id="PS52016">
    <property type="entry name" value="TONB_DEPENDENT_REC_3"/>
    <property type="match status" value="1"/>
</dbReference>
<evidence type="ECO:0000313" key="5">
    <source>
        <dbReference type="EMBL" id="GGC14675.1"/>
    </source>
</evidence>
<feature type="chain" id="PRO_5046690105" evidence="3">
    <location>
        <begin position="20"/>
        <end position="1061"/>
    </location>
</feature>
<keyword evidence="2" id="KW-0998">Cell outer membrane</keyword>
<proteinExistence type="inferred from homology"/>
<dbReference type="NCBIfam" id="TIGR04056">
    <property type="entry name" value="OMP_RagA_SusC"/>
    <property type="match status" value="1"/>
</dbReference>
<comment type="caution">
    <text evidence="5">The sequence shown here is derived from an EMBL/GenBank/DDBJ whole genome shotgun (WGS) entry which is preliminary data.</text>
</comment>
<evidence type="ECO:0000256" key="1">
    <source>
        <dbReference type="ARBA" id="ARBA00023077"/>
    </source>
</evidence>
<dbReference type="InterPro" id="IPR010917">
    <property type="entry name" value="TonB_rcpt_CS"/>
</dbReference>
<keyword evidence="2" id="KW-0472">Membrane</keyword>
<feature type="signal peptide" evidence="3">
    <location>
        <begin position="1"/>
        <end position="19"/>
    </location>
</feature>
<comment type="subcellular location">
    <subcellularLocation>
        <location evidence="2">Cell outer membrane</location>
        <topology evidence="2">Multi-pass membrane protein</topology>
    </subcellularLocation>
</comment>
<keyword evidence="1" id="KW-0798">TonB box</keyword>
<dbReference type="EMBL" id="BMIK01000001">
    <property type="protein sequence ID" value="GGC14675.1"/>
    <property type="molecule type" value="Genomic_DNA"/>
</dbReference>
<reference evidence="6" key="1">
    <citation type="journal article" date="2019" name="Int. J. Syst. Evol. Microbiol.">
        <title>The Global Catalogue of Microorganisms (GCM) 10K type strain sequencing project: providing services to taxonomists for standard genome sequencing and annotation.</title>
        <authorList>
            <consortium name="The Broad Institute Genomics Platform"/>
            <consortium name="The Broad Institute Genome Sequencing Center for Infectious Disease"/>
            <person name="Wu L."/>
            <person name="Ma J."/>
        </authorList>
    </citation>
    <scope>NUCLEOTIDE SEQUENCE [LARGE SCALE GENOMIC DNA]</scope>
    <source>
        <strain evidence="6">CGMCC 1.15342</strain>
    </source>
</reference>
<keyword evidence="3" id="KW-0732">Signal</keyword>
<dbReference type="InterPro" id="IPR023997">
    <property type="entry name" value="TonB-dep_OMP_SusC/RagA_CS"/>
</dbReference>
<dbReference type="InterPro" id="IPR039426">
    <property type="entry name" value="TonB-dep_rcpt-like"/>
</dbReference>